<reference evidence="6 7" key="1">
    <citation type="submission" date="2024-02" db="UniProtKB">
        <authorList>
            <consortium name="WormBaseParasite"/>
        </authorList>
    </citation>
    <scope>IDENTIFICATION</scope>
</reference>
<evidence type="ECO:0000256" key="1">
    <source>
        <dbReference type="ARBA" id="ARBA00022729"/>
    </source>
</evidence>
<evidence type="ECO:0000256" key="2">
    <source>
        <dbReference type="ARBA" id="ARBA00023157"/>
    </source>
</evidence>
<evidence type="ECO:0000313" key="7">
    <source>
        <dbReference type="WBParaSite" id="MBELARI_LOCUS8871"/>
    </source>
</evidence>
<feature type="compositionally biased region" description="Pro residues" evidence="3">
    <location>
        <begin position="88"/>
        <end position="102"/>
    </location>
</feature>
<dbReference type="SUPFAM" id="SSF57302">
    <property type="entry name" value="Snake toxin-like"/>
    <property type="match status" value="1"/>
</dbReference>
<keyword evidence="2" id="KW-1015">Disulfide bond</keyword>
<protein>
    <submittedName>
        <fullName evidence="6 7">Uncharacterized protein</fullName>
    </submittedName>
</protein>
<evidence type="ECO:0000313" key="5">
    <source>
        <dbReference type="Proteomes" id="UP000887575"/>
    </source>
</evidence>
<dbReference type="PANTHER" id="PTHR10036:SF3">
    <property type="entry name" value="PROTEIN SLEEPLESS-RELATED"/>
    <property type="match status" value="1"/>
</dbReference>
<feature type="signal peptide" evidence="4">
    <location>
        <begin position="1"/>
        <end position="16"/>
    </location>
</feature>
<keyword evidence="1 4" id="KW-0732">Signal</keyword>
<accession>A0AAF3JBN4</accession>
<dbReference type="AlphaFoldDB" id="A0AAF3JBN4"/>
<organism evidence="5 7">
    <name type="scientific">Mesorhabditis belari</name>
    <dbReference type="NCBI Taxonomy" id="2138241"/>
    <lineage>
        <taxon>Eukaryota</taxon>
        <taxon>Metazoa</taxon>
        <taxon>Ecdysozoa</taxon>
        <taxon>Nematoda</taxon>
        <taxon>Chromadorea</taxon>
        <taxon>Rhabditida</taxon>
        <taxon>Rhabditina</taxon>
        <taxon>Rhabditomorpha</taxon>
        <taxon>Rhabditoidea</taxon>
        <taxon>Rhabditidae</taxon>
        <taxon>Mesorhabditinae</taxon>
        <taxon>Mesorhabditis</taxon>
    </lineage>
</organism>
<dbReference type="WBParaSite" id="MBELARI_LOCUS8724">
    <property type="protein sequence ID" value="MBELARI_LOCUS8724"/>
    <property type="gene ID" value="MBELARI_LOCUS8724"/>
</dbReference>
<evidence type="ECO:0000256" key="4">
    <source>
        <dbReference type="SAM" id="SignalP"/>
    </source>
</evidence>
<name>A0AAF3JBN4_9BILA</name>
<dbReference type="Proteomes" id="UP000887575">
    <property type="component" value="Unassembled WGS sequence"/>
</dbReference>
<keyword evidence="5" id="KW-1185">Reference proteome</keyword>
<feature type="chain" id="PRO_5041856509" evidence="4">
    <location>
        <begin position="17"/>
        <end position="135"/>
    </location>
</feature>
<evidence type="ECO:0000313" key="6">
    <source>
        <dbReference type="WBParaSite" id="MBELARI_LOCUS8724"/>
    </source>
</evidence>
<dbReference type="WBParaSite" id="MBELARI_LOCUS8871">
    <property type="protein sequence ID" value="MBELARI_LOCUS8871"/>
    <property type="gene ID" value="MBELARI_LOCUS8871"/>
</dbReference>
<sequence length="135" mass="14076">MKTALLIVLFTATANALTCYTCDQDTCQTTPRVEGCDPTTKCYTVTTKPGGVVLRKGCTKSCSYEASEGSDLDCKICDGDQCNDQAGNPPPPSENKPSPPPGIGGGAVPDAKPSSSFKSSILSSIFSFLLIIALF</sequence>
<dbReference type="PANTHER" id="PTHR10036">
    <property type="entry name" value="CD59 GLYCOPROTEIN"/>
    <property type="match status" value="1"/>
</dbReference>
<proteinExistence type="predicted"/>
<evidence type="ECO:0000256" key="3">
    <source>
        <dbReference type="SAM" id="MobiDB-lite"/>
    </source>
</evidence>
<feature type="region of interest" description="Disordered" evidence="3">
    <location>
        <begin position="85"/>
        <end position="117"/>
    </location>
</feature>
<dbReference type="InterPro" id="IPR045860">
    <property type="entry name" value="Snake_toxin-like_sf"/>
</dbReference>